<keyword evidence="1" id="KW-0812">Transmembrane</keyword>
<sequence length="62" mass="7321">MISISLKEVLNIIFMVFIIYIVICILWQNAELLIYGERTYRVLDDIVALILSFSLTFNFFDL</sequence>
<evidence type="ECO:0000313" key="2">
    <source>
        <dbReference type="EMBL" id="CDQ41936.1"/>
    </source>
</evidence>
<reference evidence="3" key="2">
    <citation type="submission" date="2014-05" db="EMBL/GenBank/DDBJ databases">
        <title>Draft genome sequence of Virgibacillus massiliensis Vm-5.</title>
        <authorList>
            <person name="Khelaifia S."/>
            <person name="Croce O."/>
            <person name="Lagier J.C."/>
            <person name="Raoult D."/>
        </authorList>
    </citation>
    <scope>NUCLEOTIDE SEQUENCE [LARGE SCALE GENOMIC DNA]</scope>
    <source>
        <strain evidence="3">Vm-5</strain>
    </source>
</reference>
<evidence type="ECO:0000313" key="3">
    <source>
        <dbReference type="Proteomes" id="UP000028875"/>
    </source>
</evidence>
<keyword evidence="1" id="KW-0472">Membrane</keyword>
<evidence type="ECO:0000256" key="1">
    <source>
        <dbReference type="SAM" id="Phobius"/>
    </source>
</evidence>
<name>A0A024QJ14_9BACI</name>
<protein>
    <submittedName>
        <fullName evidence="2">Uncharacterized protein</fullName>
    </submittedName>
</protein>
<reference evidence="2 3" key="1">
    <citation type="submission" date="2014-03" db="EMBL/GenBank/DDBJ databases">
        <authorList>
            <person name="Urmite Genomes U."/>
        </authorList>
    </citation>
    <scope>NUCLEOTIDE SEQUENCE [LARGE SCALE GENOMIC DNA]</scope>
    <source>
        <strain evidence="2 3">Vm-5</strain>
    </source>
</reference>
<keyword evidence="3" id="KW-1185">Reference proteome</keyword>
<dbReference type="RefSeq" id="WP_038247005.1">
    <property type="nucleotide sequence ID" value="NZ_BNER01000008.1"/>
</dbReference>
<feature type="transmembrane region" description="Helical" evidence="1">
    <location>
        <begin position="12"/>
        <end position="30"/>
    </location>
</feature>
<dbReference type="AlphaFoldDB" id="A0A024QJ14"/>
<dbReference type="Proteomes" id="UP000028875">
    <property type="component" value="Unassembled WGS sequence"/>
</dbReference>
<gene>
    <name evidence="2" type="ORF">BN990_04315</name>
</gene>
<organism evidence="2 3">
    <name type="scientific">Virgibacillus massiliensis</name>
    <dbReference type="NCBI Taxonomy" id="1462526"/>
    <lineage>
        <taxon>Bacteria</taxon>
        <taxon>Bacillati</taxon>
        <taxon>Bacillota</taxon>
        <taxon>Bacilli</taxon>
        <taxon>Bacillales</taxon>
        <taxon>Bacillaceae</taxon>
        <taxon>Virgibacillus</taxon>
    </lineage>
</organism>
<keyword evidence="1" id="KW-1133">Transmembrane helix</keyword>
<dbReference type="STRING" id="1462526.BN990_04315"/>
<dbReference type="EMBL" id="CCDP010000003">
    <property type="protein sequence ID" value="CDQ41936.1"/>
    <property type="molecule type" value="Genomic_DNA"/>
</dbReference>
<comment type="caution">
    <text evidence="2">The sequence shown here is derived from an EMBL/GenBank/DDBJ whole genome shotgun (WGS) entry which is preliminary data.</text>
</comment>
<proteinExistence type="predicted"/>
<accession>A0A024QJ14</accession>